<name>A0A9Q9AMA0_9PEZI</name>
<gene>
    <name evidence="2" type="ORF">Slin15195_G052380</name>
</gene>
<proteinExistence type="predicted"/>
<organism evidence="2 3">
    <name type="scientific">Septoria linicola</name>
    <dbReference type="NCBI Taxonomy" id="215465"/>
    <lineage>
        <taxon>Eukaryota</taxon>
        <taxon>Fungi</taxon>
        <taxon>Dikarya</taxon>
        <taxon>Ascomycota</taxon>
        <taxon>Pezizomycotina</taxon>
        <taxon>Dothideomycetes</taxon>
        <taxon>Dothideomycetidae</taxon>
        <taxon>Mycosphaerellales</taxon>
        <taxon>Mycosphaerellaceae</taxon>
        <taxon>Septoria</taxon>
    </lineage>
</organism>
<evidence type="ECO:0008006" key="4">
    <source>
        <dbReference type="Google" id="ProtNLM"/>
    </source>
</evidence>
<dbReference type="OrthoDB" id="2985014at2759"/>
<accession>A0A9Q9AMA0</accession>
<keyword evidence="3" id="KW-1185">Reference proteome</keyword>
<protein>
    <recommendedName>
        <fullName evidence="4">BZIP domain-containing protein</fullName>
    </recommendedName>
</protein>
<reference evidence="2" key="1">
    <citation type="submission" date="2022-06" db="EMBL/GenBank/DDBJ databases">
        <title>Complete genome sequences of two strains of the flax pathogen Septoria linicola.</title>
        <authorList>
            <person name="Lapalu N."/>
            <person name="Simon A."/>
            <person name="Demenou B."/>
            <person name="Paumier D."/>
            <person name="Guillot M.-P."/>
            <person name="Gout L."/>
            <person name="Valade R."/>
        </authorList>
    </citation>
    <scope>NUCLEOTIDE SEQUENCE</scope>
    <source>
        <strain evidence="2">SE15195</strain>
    </source>
</reference>
<dbReference type="AlphaFoldDB" id="A0A9Q9AMA0"/>
<evidence type="ECO:0000256" key="1">
    <source>
        <dbReference type="SAM" id="MobiDB-lite"/>
    </source>
</evidence>
<dbReference type="EMBL" id="CP099421">
    <property type="protein sequence ID" value="USW51919.1"/>
    <property type="molecule type" value="Genomic_DNA"/>
</dbReference>
<dbReference type="Proteomes" id="UP001056384">
    <property type="component" value="Chromosome 4"/>
</dbReference>
<evidence type="ECO:0000313" key="2">
    <source>
        <dbReference type="EMBL" id="USW51919.1"/>
    </source>
</evidence>
<feature type="region of interest" description="Disordered" evidence="1">
    <location>
        <begin position="1"/>
        <end position="45"/>
    </location>
</feature>
<evidence type="ECO:0000313" key="3">
    <source>
        <dbReference type="Proteomes" id="UP001056384"/>
    </source>
</evidence>
<feature type="compositionally biased region" description="Polar residues" evidence="1">
    <location>
        <begin position="1"/>
        <end position="19"/>
    </location>
</feature>
<sequence>MEGSPRSSAPATQQWSSGRVLTAEQRQRKREVNRESARQSKQNLQDQVEKLSKRVLELEAWRERCERLGTVVRAPEHIVFTEDEAGQNNHEIPMPTVLHVESDAYGTYPEVELNTWITGAVLSPTPNDAISSLEGDLVWAEDESNPLIGMMEMASASNSMENDTVPMMEHGSVETSTASNSVETIPPITYTRTMDCTPSRQSLHPKGREVTRACNAAIAEVRKLAPQLICTNDVSNQDVLCRAILLHGWDAAFKRYSSICPLWRILRSVDNVLFQHCELKERLCVLRIIHLMYLVSHGNSSSY</sequence>